<dbReference type="Proteomes" id="UP000095767">
    <property type="component" value="Unassembled WGS sequence"/>
</dbReference>
<evidence type="ECO:0000313" key="3">
    <source>
        <dbReference type="Proteomes" id="UP000095767"/>
    </source>
</evidence>
<accession>A0A1E5WGP4</accession>
<reference evidence="2 3" key="1">
    <citation type="submission" date="2016-09" db="EMBL/GenBank/DDBJ databases">
        <title>The draft genome of Dichanthelium oligosanthes: A C3 panicoid grass species.</title>
        <authorList>
            <person name="Studer A.J."/>
            <person name="Schnable J.C."/>
            <person name="Brutnell T.P."/>
        </authorList>
    </citation>
    <scope>NUCLEOTIDE SEQUENCE [LARGE SCALE GENOMIC DNA]</scope>
    <source>
        <strain evidence="3">cv. Kellogg 1175</strain>
        <tissue evidence="2">Leaf</tissue>
    </source>
</reference>
<name>A0A1E5WGP4_9POAL</name>
<dbReference type="EMBL" id="LWDX02008852">
    <property type="protein sequence ID" value="OEL36553.1"/>
    <property type="molecule type" value="Genomic_DNA"/>
</dbReference>
<organism evidence="2 3">
    <name type="scientific">Dichanthelium oligosanthes</name>
    <dbReference type="NCBI Taxonomy" id="888268"/>
    <lineage>
        <taxon>Eukaryota</taxon>
        <taxon>Viridiplantae</taxon>
        <taxon>Streptophyta</taxon>
        <taxon>Embryophyta</taxon>
        <taxon>Tracheophyta</taxon>
        <taxon>Spermatophyta</taxon>
        <taxon>Magnoliopsida</taxon>
        <taxon>Liliopsida</taxon>
        <taxon>Poales</taxon>
        <taxon>Poaceae</taxon>
        <taxon>PACMAD clade</taxon>
        <taxon>Panicoideae</taxon>
        <taxon>Panicodae</taxon>
        <taxon>Paniceae</taxon>
        <taxon>Dichantheliinae</taxon>
        <taxon>Dichanthelium</taxon>
    </lineage>
</organism>
<dbReference type="AlphaFoldDB" id="A0A1E5WGP4"/>
<feature type="non-terminal residue" evidence="2">
    <location>
        <position position="1"/>
    </location>
</feature>
<gene>
    <name evidence="2" type="ORF">BAE44_0002428</name>
</gene>
<sequence>LPKILWRREHLVPLWHRAGLLPPRFRGHLQPQHQTSKTLPDQHHHRDHPAISMGRF</sequence>
<comment type="caution">
    <text evidence="2">The sequence shown here is derived from an EMBL/GenBank/DDBJ whole genome shotgun (WGS) entry which is preliminary data.</text>
</comment>
<evidence type="ECO:0000313" key="2">
    <source>
        <dbReference type="EMBL" id="OEL36553.1"/>
    </source>
</evidence>
<protein>
    <submittedName>
        <fullName evidence="2">Uncharacterized protein</fullName>
    </submittedName>
</protein>
<evidence type="ECO:0000256" key="1">
    <source>
        <dbReference type="SAM" id="MobiDB-lite"/>
    </source>
</evidence>
<feature type="region of interest" description="Disordered" evidence="1">
    <location>
        <begin position="25"/>
        <end position="56"/>
    </location>
</feature>
<keyword evidence="3" id="KW-1185">Reference proteome</keyword>
<proteinExistence type="predicted"/>